<dbReference type="EMBL" id="JAVHJL010000001">
    <property type="protein sequence ID" value="KAK6511381.1"/>
    <property type="molecule type" value="Genomic_DNA"/>
</dbReference>
<dbReference type="PRINTS" id="PR01341">
    <property type="entry name" value="SALSPVBPROT"/>
</dbReference>
<dbReference type="Pfam" id="PF12256">
    <property type="entry name" value="TcdB_toxin_midN"/>
    <property type="match status" value="1"/>
</dbReference>
<keyword evidence="8" id="KW-1185">Reference proteome</keyword>
<keyword evidence="3" id="KW-0843">Virulence</keyword>
<dbReference type="NCBIfam" id="TIGR03696">
    <property type="entry name" value="Rhs_assc_core"/>
    <property type="match status" value="1"/>
</dbReference>
<organism evidence="7 8">
    <name type="scientific">Arthrobotrys musiformis</name>
    <dbReference type="NCBI Taxonomy" id="47236"/>
    <lineage>
        <taxon>Eukaryota</taxon>
        <taxon>Fungi</taxon>
        <taxon>Dikarya</taxon>
        <taxon>Ascomycota</taxon>
        <taxon>Pezizomycotina</taxon>
        <taxon>Orbiliomycetes</taxon>
        <taxon>Orbiliales</taxon>
        <taxon>Orbiliaceae</taxon>
        <taxon>Arthrobotrys</taxon>
    </lineage>
</organism>
<dbReference type="GO" id="GO:0005737">
    <property type="term" value="C:cytoplasm"/>
    <property type="evidence" value="ECO:0007669"/>
    <property type="project" value="InterPro"/>
</dbReference>
<proteinExistence type="predicted"/>
<feature type="domain" description="Insecticide toxin TcdB middle/C-terminal" evidence="5">
    <location>
        <begin position="946"/>
        <end position="1072"/>
    </location>
</feature>
<keyword evidence="2" id="KW-0964">Secreted</keyword>
<feature type="domain" description="Insecticide toxin TcdB middle/N-terminal" evidence="6">
    <location>
        <begin position="707"/>
        <end position="859"/>
    </location>
</feature>
<evidence type="ECO:0000256" key="1">
    <source>
        <dbReference type="ARBA" id="ARBA00004613"/>
    </source>
</evidence>
<dbReference type="InterPro" id="IPR028994">
    <property type="entry name" value="Integrin_alpha_N"/>
</dbReference>
<dbReference type="Proteomes" id="UP001370758">
    <property type="component" value="Unassembled WGS sequence"/>
</dbReference>
<protein>
    <submittedName>
        <fullName evidence="7">Uncharacterized protein</fullName>
    </submittedName>
</protein>
<name>A0AAV9WT00_9PEZI</name>
<dbReference type="InterPro" id="IPR050708">
    <property type="entry name" value="T6SS_VgrG/RHS"/>
</dbReference>
<dbReference type="Gene3D" id="2.180.10.10">
    <property type="entry name" value="RHS repeat-associated core"/>
    <property type="match status" value="1"/>
</dbReference>
<dbReference type="SUPFAM" id="SSF69318">
    <property type="entry name" value="Integrin alpha N-terminal domain"/>
    <property type="match status" value="1"/>
</dbReference>
<reference evidence="7 8" key="1">
    <citation type="submission" date="2023-08" db="EMBL/GenBank/DDBJ databases">
        <authorList>
            <person name="Palmer J.M."/>
        </authorList>
    </citation>
    <scope>NUCLEOTIDE SEQUENCE [LARGE SCALE GENOMIC DNA]</scope>
    <source>
        <strain evidence="7 8">TWF481</strain>
    </source>
</reference>
<feature type="compositionally biased region" description="Low complexity" evidence="4">
    <location>
        <begin position="32"/>
        <end position="44"/>
    </location>
</feature>
<dbReference type="PANTHER" id="PTHR32305">
    <property type="match status" value="1"/>
</dbReference>
<feature type="compositionally biased region" description="Basic and acidic residues" evidence="4">
    <location>
        <begin position="2261"/>
        <end position="2277"/>
    </location>
</feature>
<evidence type="ECO:0000313" key="7">
    <source>
        <dbReference type="EMBL" id="KAK6511381.1"/>
    </source>
</evidence>
<dbReference type="GO" id="GO:0005576">
    <property type="term" value="C:extracellular region"/>
    <property type="evidence" value="ECO:0007669"/>
    <property type="project" value="UniProtKB-SubCell"/>
</dbReference>
<evidence type="ECO:0000259" key="6">
    <source>
        <dbReference type="Pfam" id="PF12256"/>
    </source>
</evidence>
<feature type="compositionally biased region" description="Low complexity" evidence="4">
    <location>
        <begin position="9"/>
        <end position="21"/>
    </location>
</feature>
<feature type="region of interest" description="Disordered" evidence="4">
    <location>
        <begin position="2256"/>
        <end position="2302"/>
    </location>
</feature>
<dbReference type="InterPro" id="IPR022385">
    <property type="entry name" value="Rhs_assc_core"/>
</dbReference>
<evidence type="ECO:0000313" key="8">
    <source>
        <dbReference type="Proteomes" id="UP001370758"/>
    </source>
</evidence>
<evidence type="ECO:0000256" key="4">
    <source>
        <dbReference type="SAM" id="MobiDB-lite"/>
    </source>
</evidence>
<evidence type="ECO:0000259" key="5">
    <source>
        <dbReference type="Pfam" id="PF12255"/>
    </source>
</evidence>
<comment type="caution">
    <text evidence="7">The sequence shown here is derived from an EMBL/GenBank/DDBJ whole genome shotgun (WGS) entry which is preliminary data.</text>
</comment>
<accession>A0AAV9WT00</accession>
<evidence type="ECO:0000256" key="3">
    <source>
        <dbReference type="ARBA" id="ARBA00023026"/>
    </source>
</evidence>
<dbReference type="PANTHER" id="PTHR32305:SF15">
    <property type="entry name" value="PROTEIN RHSA-RELATED"/>
    <property type="match status" value="1"/>
</dbReference>
<evidence type="ECO:0000256" key="2">
    <source>
        <dbReference type="ARBA" id="ARBA00022525"/>
    </source>
</evidence>
<dbReference type="InterPro" id="IPR003284">
    <property type="entry name" value="Sal_SpvB"/>
</dbReference>
<sequence length="2599" mass="289470">MLATKGIGDNSSKSDTLSDSSNRAQTGAVAAQTPPQISQPSISIPKGGGAIRGIGEKFSANPVTGTSSLSVPIATSPGRSGFGPQLSLSYDSGHGNGPFGMGWHLSSPTITRKTDKGLPQYKDAVESDIFLLSDAEDLVPLYKRNAKGDLIRDTQGDFVYDETDHDGYKIRRYGPRIEGMFARIERWTRKTDGDVYWRSITRSNVATIYGKDDNSRIFDPNPASAKRVFSWLICQTYDDKGNSIVYEYKAEDTTGIVSAQANEHNRTDNSRSSNRYLKTIKYGNRTPNRDDDWSIVDGNQLPEANWMFKVVFDYGEHDLNNPKPTDNATWACRQDSFSSYRAGFEIRTYRLCKRVLNFHCFPNELGTAECLVHSTDFSYEEDPVLSFITSVISSGYSRKPGLGQNDEYFKKSLPPVEFEYSKPPSPNRLAQLPVEEISYESLQNIPYGIDNTKYEWVDLDGEGLSGIFTAQAEGWFYKRNLSANNQITTDGNLQTIPKFGPIKLLNAGPNAYFDKAQFMDLAGDGQQDLVQLAGTLRGFYERTDDGSWENFATLVSWPSLDYDNPNLKFVDLNGDGHADILVTENEIFTWYQSLAEDGYGPAKQVSQPFDEEKGPRLVFADAAQSIYLADFSGDGLTDIARIRNGDICYWPNLGYGCFGAKVAMDNAPWFDKFDTFNQQRIILADIDGSGATDIIYTGGDGIDIYCNQSGNGWSEADHIPSNLHADSLSHVAAIDLLGNGTICLVWSSQLPGDNRQSLRYLDLMDGQKPHLMVRTTNNLGAETRVKYAPSTYFYLNDKDEGRPWITKLAFPVHCVQQIETYDHINRNRFVSRYAYHHGYFDGVEREFRGFGMVEQWDTEELGSLGANPALPSNSSTINPTLPPVHTKSWFHTGIFLNNQEVSRHMAREYYGASELDDTQFEQYMQTLLDDTVLPSVEMTTDEMRQAFRALKGSMLRQEIYSDDKSNLAGIPYSVSESNFKVELLQSQGGNRYSIFYTHSCESLSYQYDRNMADPRIQHQLTLDVDQYGNILKSVTVGYGRKIGLSPLQGNDKAKQEQLLMTYNENDLTNVIDNFDDYRTPLVSETRTYQITGFTPATDSPGRFTVSTFDTNDHDFAPILGLKEIPYEQESNPALKEKRLLSRSRILYRSDDLTKLLDVGKVESRALAGESYKLVFTPGILSTVYKRGGEDLIPDPTDTLGGLNTDKAGYIDLDNNGYWWTRTGRSYFNSDPNATAQLELAEARRKFFLAKRFVDAFGHSSIVEYDNHLLLPVKTKDALDNIVASVNDYRSLQPKLVTDPNGNRTEAAFDALGMVVGTAAMGKTTENLGDSLVGFRADLTETEMQQFFSNPKGPGTAVLLGNATSRIIYDLASFWLDVNNQKPTLSATIARETHASDPLPPGGLKFQVGFSYSDGFGREIQKKAQSEPGPLQDGGTVVNQRWVASGWTVFNNKGKPVRQYESFFDDTHDFKFANEVGVSPITIYDSIGRRVATIHPDHKWEKIVISPWQQDSHDVVDTVTHLNPKADKDVGYFLQDLQEADYLPTWYGARKNGQKGADELSAAIKAAANADTPAVTHFDALGRTILTVVDNGADGKYETRVNLDISGNRRELIDAKNRLVIRIDYDMIATQIHQSSMDAGERWTLNDVMGKPFMTWDLRGHEFRTVYDELRRPITNYFKEGSNSGLDQVVGRTVYGETENNPEAHNQRGKAILIFDQAGILTSGSYDFKGNLLDSQRQFSQEYKSTLDWSAAVPLEGAFYKTSTRFDALNRAIEMTSPDNSTYRPIYNEGNLLDQVLVNLRGEQDSNGDLKWQNFVTNIEHDAKGQRTLIEYGNGVRTTYSYDPLTFRLSHLQTARGSDSLQDLYYTYDPIGNITHIRDDAQQTIFFRNRRVEPSNDYTYDAIYRLIEATGREHLGQTNGQVNAPTPPGAFDGFPSLDHPGDGKAMGTYVESYTYDSVGNISSMKHRGSDPSAPGWTRTYNYNEPSQLDISAVNNRLSFTTVGTTTETYGYAGSAGVHGLMTAMPALSYMQWDFKDQLQATAKQIVTNGNTPEITYYVYDNNGQRVRKVTDRQSPPGQAPTRMKERTYLGSFEIYREYGNDGTTVSLERETYNITDDKQRIAMVETRTIGIDPGQAQLIRYQFSNHLSSATLELDDTARIISYEEYTPYGSTSYQAVSNQTEAPKRYRYTGKERDDENGLYYCGARYYAPWIGRWISADPKGVIDGTNVFGYAKDNPILYNDPTGTECDSTLATCVDPTTPTDREEKAQASLPEDVRNEPLPPPEYELGPRGERIPTADWKGGPLKPVDQYKRPMAHDLATMGNYEAAELAENYLCASCHILTKVNPKDFNLRGYVNSWEEGYIKGFVEIPLQGTVGAGWDLAVSAQQAWTGEATGLHISNISSYLVYHQTDEGVKLTNGQRALEGVVAAVGIVSLAFGGAEILEAGSLGRGGMTGANVGRIAPVRPISAGTTARLTRAIGNRMRALGIPEEHIGIPMDGGKAYNPLGQTVGSNQIGQGINVDAAILGDFPHEPWPAFNQASLSTRVDATIAHEFEELGTQAYNHPLALQLGPKTQLQISPAARDLLKDMLKNQIGVPKP</sequence>
<dbReference type="InterPro" id="IPR022045">
    <property type="entry name" value="TcdB_toxin_mid/N"/>
</dbReference>
<dbReference type="Pfam" id="PF03534">
    <property type="entry name" value="SpvB"/>
    <property type="match status" value="1"/>
</dbReference>
<feature type="region of interest" description="Disordered" evidence="4">
    <location>
        <begin position="1"/>
        <end position="44"/>
    </location>
</feature>
<comment type="subcellular location">
    <subcellularLocation>
        <location evidence="1">Secreted</location>
    </subcellularLocation>
</comment>
<dbReference type="Pfam" id="PF12255">
    <property type="entry name" value="TcdB_toxin_midC"/>
    <property type="match status" value="1"/>
</dbReference>
<gene>
    <name evidence="7" type="ORF">TWF481_000298</name>
</gene>
<dbReference type="InterPro" id="IPR022044">
    <property type="entry name" value="TcdB_toxin_mid/C"/>
</dbReference>